<dbReference type="Pfam" id="PF09932">
    <property type="entry name" value="DUF2164"/>
    <property type="match status" value="1"/>
</dbReference>
<evidence type="ECO:0000313" key="2">
    <source>
        <dbReference type="Proteomes" id="UP000526501"/>
    </source>
</evidence>
<accession>A0A7X1E764</accession>
<dbReference type="AlphaFoldDB" id="A0A7X1E764"/>
<sequence>MAIEPTKEQLPELISSIQSYFREEWDQEVSELKARLLLDYVMKEIAPVAYNKGIRDAESYFRQKIEDLPGSCHEDELSYWT</sequence>
<dbReference type="RefSeq" id="WP_185658687.1">
    <property type="nucleotide sequence ID" value="NZ_CAWPOO010000001.1"/>
</dbReference>
<dbReference type="InterPro" id="IPR018680">
    <property type="entry name" value="DUF2164"/>
</dbReference>
<gene>
    <name evidence="1" type="ORF">H5P27_01910</name>
</gene>
<organism evidence="1 2">
    <name type="scientific">Pelagicoccus albus</name>
    <dbReference type="NCBI Taxonomy" id="415222"/>
    <lineage>
        <taxon>Bacteria</taxon>
        <taxon>Pseudomonadati</taxon>
        <taxon>Verrucomicrobiota</taxon>
        <taxon>Opitutia</taxon>
        <taxon>Puniceicoccales</taxon>
        <taxon>Pelagicoccaceae</taxon>
        <taxon>Pelagicoccus</taxon>
    </lineage>
</organism>
<proteinExistence type="predicted"/>
<dbReference type="EMBL" id="JACHVC010000001">
    <property type="protein sequence ID" value="MBC2604803.1"/>
    <property type="molecule type" value="Genomic_DNA"/>
</dbReference>
<dbReference type="Proteomes" id="UP000526501">
    <property type="component" value="Unassembled WGS sequence"/>
</dbReference>
<name>A0A7X1E764_9BACT</name>
<comment type="caution">
    <text evidence="1">The sequence shown here is derived from an EMBL/GenBank/DDBJ whole genome shotgun (WGS) entry which is preliminary data.</text>
</comment>
<evidence type="ECO:0000313" key="1">
    <source>
        <dbReference type="EMBL" id="MBC2604803.1"/>
    </source>
</evidence>
<protein>
    <submittedName>
        <fullName evidence="1">DUF2164 domain-containing protein</fullName>
    </submittedName>
</protein>
<reference evidence="1 2" key="1">
    <citation type="submission" date="2020-07" db="EMBL/GenBank/DDBJ databases">
        <authorList>
            <person name="Feng X."/>
        </authorList>
    </citation>
    <scope>NUCLEOTIDE SEQUENCE [LARGE SCALE GENOMIC DNA]</scope>
    <source>
        <strain evidence="1 2">JCM23202</strain>
    </source>
</reference>
<keyword evidence="2" id="KW-1185">Reference proteome</keyword>